<organism evidence="2 3">
    <name type="scientific">Luteolibacter luteus</name>
    <dbReference type="NCBI Taxonomy" id="2728835"/>
    <lineage>
        <taxon>Bacteria</taxon>
        <taxon>Pseudomonadati</taxon>
        <taxon>Verrucomicrobiota</taxon>
        <taxon>Verrucomicrobiia</taxon>
        <taxon>Verrucomicrobiales</taxon>
        <taxon>Verrucomicrobiaceae</taxon>
        <taxon>Luteolibacter</taxon>
    </lineage>
</organism>
<protein>
    <recommendedName>
        <fullName evidence="4">FecR protein domain-containing protein</fullName>
    </recommendedName>
</protein>
<dbReference type="RefSeq" id="WP_169454131.1">
    <property type="nucleotide sequence ID" value="NZ_CP051774.1"/>
</dbReference>
<keyword evidence="1" id="KW-0812">Transmembrane</keyword>
<dbReference type="EMBL" id="CP051774">
    <property type="protein sequence ID" value="QJE95818.1"/>
    <property type="molecule type" value="Genomic_DNA"/>
</dbReference>
<sequence>MRLSDHQLVMAAFEGTLGESAFLDLQRRLGEEPELLALYREHALLHHSLCEEYEGRSQAGDAPPVPSRAPRWITGIITFVVLAALSLAAWKWFSPGKATRLMAGCDFSADASANLDGRPAVDGSGFAPGSRLTVDRGWVRLSLPRQTVAVVQAPASIVYESDKTLRLESGRARFQIPQDVEALTVKAPSLVANAQAASFGVLAKPGGLDEVHVFEGEINLKAAAGASTNILKAKEAASVNGEGSIQRIESREQDFVSLTPEVRPMLEDHFDSGTFETGRRPAVGASHWRLEKGAPKIVGNHLEGSEFEAYFYLPADALSVSRPVLLVRVETAETSAAPFHTPEWSGFSLYQEGYEVCFFGDSFGPEETWSLDVKRSLVPLKPAAYEEGPRTMTLRYDRRDGSVELHEGAEPGPHPLIRSKLLPGLNFDQIRIGAGPGAALGVKSVIVRAIEDSSKR</sequence>
<evidence type="ECO:0008006" key="4">
    <source>
        <dbReference type="Google" id="ProtNLM"/>
    </source>
</evidence>
<proteinExistence type="predicted"/>
<dbReference type="PANTHER" id="PTHR30273:SF2">
    <property type="entry name" value="PROTEIN FECR"/>
    <property type="match status" value="1"/>
</dbReference>
<evidence type="ECO:0000256" key="1">
    <source>
        <dbReference type="SAM" id="Phobius"/>
    </source>
</evidence>
<dbReference type="InterPro" id="IPR012373">
    <property type="entry name" value="Ferrdict_sens_TM"/>
</dbReference>
<feature type="transmembrane region" description="Helical" evidence="1">
    <location>
        <begin position="72"/>
        <end position="93"/>
    </location>
</feature>
<keyword evidence="1" id="KW-1133">Transmembrane helix</keyword>
<dbReference type="AlphaFoldDB" id="A0A858RH25"/>
<keyword evidence="1" id="KW-0472">Membrane</keyword>
<accession>A0A858RH25</accession>
<dbReference type="GO" id="GO:0016989">
    <property type="term" value="F:sigma factor antagonist activity"/>
    <property type="evidence" value="ECO:0007669"/>
    <property type="project" value="TreeGrafter"/>
</dbReference>
<dbReference type="KEGG" id="luo:HHL09_08475"/>
<keyword evidence="3" id="KW-1185">Reference proteome</keyword>
<gene>
    <name evidence="2" type="ORF">HHL09_08475</name>
</gene>
<name>A0A858RH25_9BACT</name>
<dbReference type="Proteomes" id="UP000501812">
    <property type="component" value="Chromosome"/>
</dbReference>
<evidence type="ECO:0000313" key="2">
    <source>
        <dbReference type="EMBL" id="QJE95818.1"/>
    </source>
</evidence>
<dbReference type="PANTHER" id="PTHR30273">
    <property type="entry name" value="PERIPLASMIC SIGNAL SENSOR AND SIGMA FACTOR ACTIVATOR FECR-RELATED"/>
    <property type="match status" value="1"/>
</dbReference>
<reference evidence="2 3" key="1">
    <citation type="submission" date="2020-04" db="EMBL/GenBank/DDBJ databases">
        <title>Luteolibacter sp. G-1-1-1 isolated from soil.</title>
        <authorList>
            <person name="Dahal R.H."/>
        </authorList>
    </citation>
    <scope>NUCLEOTIDE SEQUENCE [LARGE SCALE GENOMIC DNA]</scope>
    <source>
        <strain evidence="2 3">G-1-1-1</strain>
    </source>
</reference>
<evidence type="ECO:0000313" key="3">
    <source>
        <dbReference type="Proteomes" id="UP000501812"/>
    </source>
</evidence>